<dbReference type="EMBL" id="SJPK01000018">
    <property type="protein sequence ID" value="TWT56029.1"/>
    <property type="molecule type" value="Genomic_DNA"/>
</dbReference>
<gene>
    <name evidence="1" type="ORF">CA85_46210</name>
</gene>
<evidence type="ECO:0000313" key="2">
    <source>
        <dbReference type="Proteomes" id="UP000318053"/>
    </source>
</evidence>
<sequence length="69" mass="7434">MGVFYKETLEASRVPGADIAKNARSPSRVGEIASRVRPDRLFGGNDCGRLSLEIMPGAERDPKSISTLS</sequence>
<proteinExistence type="predicted"/>
<evidence type="ECO:0000313" key="1">
    <source>
        <dbReference type="EMBL" id="TWT56029.1"/>
    </source>
</evidence>
<keyword evidence="2" id="KW-1185">Reference proteome</keyword>
<dbReference type="AlphaFoldDB" id="A0A5C5X0B2"/>
<accession>A0A5C5X0B2</accession>
<name>A0A5C5X0B2_9BACT</name>
<protein>
    <submittedName>
        <fullName evidence="1">Uncharacterized protein</fullName>
    </submittedName>
</protein>
<reference evidence="1 2" key="1">
    <citation type="submission" date="2019-02" db="EMBL/GenBank/DDBJ databases">
        <title>Deep-cultivation of Planctomycetes and their phenomic and genomic characterization uncovers novel biology.</title>
        <authorList>
            <person name="Wiegand S."/>
            <person name="Jogler M."/>
            <person name="Boedeker C."/>
            <person name="Pinto D."/>
            <person name="Vollmers J."/>
            <person name="Rivas-Marin E."/>
            <person name="Kohn T."/>
            <person name="Peeters S.H."/>
            <person name="Heuer A."/>
            <person name="Rast P."/>
            <person name="Oberbeckmann S."/>
            <person name="Bunk B."/>
            <person name="Jeske O."/>
            <person name="Meyerdierks A."/>
            <person name="Storesund J.E."/>
            <person name="Kallscheuer N."/>
            <person name="Luecker S."/>
            <person name="Lage O.M."/>
            <person name="Pohl T."/>
            <person name="Merkel B.J."/>
            <person name="Hornburger P."/>
            <person name="Mueller R.-W."/>
            <person name="Bruemmer F."/>
            <person name="Labrenz M."/>
            <person name="Spormann A.M."/>
            <person name="Op Den Camp H."/>
            <person name="Overmann J."/>
            <person name="Amann R."/>
            <person name="Jetten M.S.M."/>
            <person name="Mascher T."/>
            <person name="Medema M.H."/>
            <person name="Devos D.P."/>
            <person name="Kaster A.-K."/>
            <person name="Ovreas L."/>
            <person name="Rohde M."/>
            <person name="Galperin M.Y."/>
            <person name="Jogler C."/>
        </authorList>
    </citation>
    <scope>NUCLEOTIDE SEQUENCE [LARGE SCALE GENOMIC DNA]</scope>
    <source>
        <strain evidence="1 2">CA85</strain>
    </source>
</reference>
<comment type="caution">
    <text evidence="1">The sequence shown here is derived from an EMBL/GenBank/DDBJ whole genome shotgun (WGS) entry which is preliminary data.</text>
</comment>
<dbReference type="Proteomes" id="UP000318053">
    <property type="component" value="Unassembled WGS sequence"/>
</dbReference>
<organism evidence="1 2">
    <name type="scientific">Allorhodopirellula solitaria</name>
    <dbReference type="NCBI Taxonomy" id="2527987"/>
    <lineage>
        <taxon>Bacteria</taxon>
        <taxon>Pseudomonadati</taxon>
        <taxon>Planctomycetota</taxon>
        <taxon>Planctomycetia</taxon>
        <taxon>Pirellulales</taxon>
        <taxon>Pirellulaceae</taxon>
        <taxon>Allorhodopirellula</taxon>
    </lineage>
</organism>